<evidence type="ECO:0000256" key="3">
    <source>
        <dbReference type="ARBA" id="ARBA00023237"/>
    </source>
</evidence>
<comment type="caution">
    <text evidence="6">The sequence shown here is derived from an EMBL/GenBank/DDBJ whole genome shotgun (WGS) entry which is preliminary data.</text>
</comment>
<dbReference type="RefSeq" id="WP_305894088.1">
    <property type="nucleotide sequence ID" value="NZ_JAUZVZ010000015.1"/>
</dbReference>
<organism evidence="6 7">
    <name type="scientific">Alkalimonas collagenimarina</name>
    <dbReference type="NCBI Taxonomy" id="400390"/>
    <lineage>
        <taxon>Bacteria</taxon>
        <taxon>Pseudomonadati</taxon>
        <taxon>Pseudomonadota</taxon>
        <taxon>Gammaproteobacteria</taxon>
        <taxon>Alkalimonas</taxon>
    </lineage>
</organism>
<evidence type="ECO:0000256" key="1">
    <source>
        <dbReference type="ARBA" id="ARBA00022729"/>
    </source>
</evidence>
<comment type="similarity">
    <text evidence="4">Belongs to the BamE family.</text>
</comment>
<dbReference type="EMBL" id="JAUZVZ010000015">
    <property type="protein sequence ID" value="MDP4536823.1"/>
    <property type="molecule type" value="Genomic_DNA"/>
</dbReference>
<keyword evidence="2 4" id="KW-0472">Membrane</keyword>
<dbReference type="HAMAP" id="MF_00925">
    <property type="entry name" value="OM_assembly_BamE"/>
    <property type="match status" value="1"/>
</dbReference>
<keyword evidence="4" id="KW-0449">Lipoprotein</keyword>
<dbReference type="InterPro" id="IPR037873">
    <property type="entry name" value="BamE-like"/>
</dbReference>
<evidence type="ECO:0000256" key="2">
    <source>
        <dbReference type="ARBA" id="ARBA00023136"/>
    </source>
</evidence>
<dbReference type="Pfam" id="PF04355">
    <property type="entry name" value="BamE"/>
    <property type="match status" value="1"/>
</dbReference>
<comment type="subunit">
    <text evidence="4">Part of the Bam complex.</text>
</comment>
<gene>
    <name evidence="4 6" type="primary">bamE</name>
    <name evidence="6" type="ORF">Q3O60_11525</name>
</gene>
<evidence type="ECO:0000259" key="5">
    <source>
        <dbReference type="Pfam" id="PF04355"/>
    </source>
</evidence>
<sequence length="119" mass="13901">MKPMKVVAKWLIILCFGLSLSACSSWIYRIDIPQGNYMEQKDVDKLRVQMTKEQVRFVLGHPVAQNSFDDNIWHYYYAIQRGNGEQMEKSLIVHFDDGRLSQLQGDFDIPEDFESPLDL</sequence>
<keyword evidence="1 4" id="KW-0732">Signal</keyword>
<name>A0ABT9H0J1_9GAMM</name>
<dbReference type="PANTHER" id="PTHR37482:SF1">
    <property type="entry name" value="OUTER MEMBRANE PROTEIN ASSEMBLY FACTOR BAME"/>
    <property type="match status" value="1"/>
</dbReference>
<feature type="domain" description="Outer membrane protein assembly factor BamE" evidence="5">
    <location>
        <begin position="35"/>
        <end position="102"/>
    </location>
</feature>
<dbReference type="InterPro" id="IPR026592">
    <property type="entry name" value="BamE"/>
</dbReference>
<reference evidence="6 7" key="1">
    <citation type="submission" date="2023-08" db="EMBL/GenBank/DDBJ databases">
        <authorList>
            <person name="Joshi A."/>
            <person name="Thite S."/>
        </authorList>
    </citation>
    <scope>NUCLEOTIDE SEQUENCE [LARGE SCALE GENOMIC DNA]</scope>
    <source>
        <strain evidence="6 7">AC40</strain>
    </source>
</reference>
<dbReference type="PANTHER" id="PTHR37482">
    <property type="entry name" value="OUTER MEMBRANE PROTEIN ASSEMBLY FACTOR BAME"/>
    <property type="match status" value="1"/>
</dbReference>
<comment type="function">
    <text evidence="4">Part of the outer membrane protein assembly complex, which is involved in assembly and insertion of beta-barrel proteins into the outer membrane.</text>
</comment>
<evidence type="ECO:0000313" key="7">
    <source>
        <dbReference type="Proteomes" id="UP001231616"/>
    </source>
</evidence>
<proteinExistence type="inferred from homology"/>
<evidence type="ECO:0000313" key="6">
    <source>
        <dbReference type="EMBL" id="MDP4536823.1"/>
    </source>
</evidence>
<keyword evidence="3 4" id="KW-0998">Cell outer membrane</keyword>
<keyword evidence="4" id="KW-0564">Palmitate</keyword>
<dbReference type="Gene3D" id="3.30.1450.10">
    <property type="match status" value="1"/>
</dbReference>
<dbReference type="InterPro" id="IPR007450">
    <property type="entry name" value="BamE_dom"/>
</dbReference>
<keyword evidence="7" id="KW-1185">Reference proteome</keyword>
<protein>
    <recommendedName>
        <fullName evidence="4">Outer membrane protein assembly factor BamE</fullName>
    </recommendedName>
</protein>
<dbReference type="Proteomes" id="UP001231616">
    <property type="component" value="Unassembled WGS sequence"/>
</dbReference>
<dbReference type="PROSITE" id="PS51257">
    <property type="entry name" value="PROKAR_LIPOPROTEIN"/>
    <property type="match status" value="1"/>
</dbReference>
<comment type="subcellular location">
    <subcellularLocation>
        <location evidence="4">Cell outer membrane</location>
        <topology evidence="4">Lipid-anchor</topology>
    </subcellularLocation>
</comment>
<evidence type="ECO:0000256" key="4">
    <source>
        <dbReference type="HAMAP-Rule" id="MF_00925"/>
    </source>
</evidence>
<accession>A0ABT9H0J1</accession>